<evidence type="ECO:0000313" key="5">
    <source>
        <dbReference type="EMBL" id="KII63759.1"/>
    </source>
</evidence>
<dbReference type="InterPro" id="IPR045573">
    <property type="entry name" value="Fut8_N_cat"/>
</dbReference>
<reference evidence="5 6" key="1">
    <citation type="journal article" date="2014" name="Genome Biol. Evol.">
        <title>The genome of the myxosporean Thelohanellus kitauei shows adaptations to nutrient acquisition within its fish host.</title>
        <authorList>
            <person name="Yang Y."/>
            <person name="Xiong J."/>
            <person name="Zhou Z."/>
            <person name="Huo F."/>
            <person name="Miao W."/>
            <person name="Ran C."/>
            <person name="Liu Y."/>
            <person name="Zhang J."/>
            <person name="Feng J."/>
            <person name="Wang M."/>
            <person name="Wang M."/>
            <person name="Wang L."/>
            <person name="Yao B."/>
        </authorList>
    </citation>
    <scope>NUCLEOTIDE SEQUENCE [LARGE SCALE GENOMIC DNA]</scope>
    <source>
        <strain evidence="5">Wuqing</strain>
    </source>
</reference>
<gene>
    <name evidence="5" type="ORF">RF11_14992</name>
</gene>
<accession>A0A0C2MHE6</accession>
<dbReference type="Pfam" id="PF19745">
    <property type="entry name" value="FUT8_N_cat"/>
    <property type="match status" value="1"/>
</dbReference>
<evidence type="ECO:0000256" key="2">
    <source>
        <dbReference type="ARBA" id="ARBA00022679"/>
    </source>
</evidence>
<dbReference type="OrthoDB" id="6435034at2759"/>
<keyword evidence="2 3" id="KW-0808">Transferase</keyword>
<dbReference type="GO" id="GO:0046921">
    <property type="term" value="F:alpha-(1-&gt;6)-fucosyltransferase activity"/>
    <property type="evidence" value="ECO:0007669"/>
    <property type="project" value="TreeGrafter"/>
</dbReference>
<dbReference type="GO" id="GO:0006487">
    <property type="term" value="P:protein N-linked glycosylation"/>
    <property type="evidence" value="ECO:0007669"/>
    <property type="project" value="TreeGrafter"/>
</dbReference>
<organism evidence="5 6">
    <name type="scientific">Thelohanellus kitauei</name>
    <name type="common">Myxosporean</name>
    <dbReference type="NCBI Taxonomy" id="669202"/>
    <lineage>
        <taxon>Eukaryota</taxon>
        <taxon>Metazoa</taxon>
        <taxon>Cnidaria</taxon>
        <taxon>Myxozoa</taxon>
        <taxon>Myxosporea</taxon>
        <taxon>Bivalvulida</taxon>
        <taxon>Platysporina</taxon>
        <taxon>Myxobolidae</taxon>
        <taxon>Thelohanellus</taxon>
    </lineage>
</organism>
<comment type="caution">
    <text evidence="3">Lacks conserved residue(s) required for the propagation of feature annotation.</text>
</comment>
<keyword evidence="6" id="KW-1185">Reference proteome</keyword>
<evidence type="ECO:0000256" key="1">
    <source>
        <dbReference type="ARBA" id="ARBA00022676"/>
    </source>
</evidence>
<evidence type="ECO:0000313" key="6">
    <source>
        <dbReference type="Proteomes" id="UP000031668"/>
    </source>
</evidence>
<sequence length="272" mass="32098">MVLFLSPLASNAVNKGRKNKVPSKKQSTSISVNKSIDPPFNYSKFLKEWKKSYISQKEMMLFIFQYANSGMLRRRKVPKYVDFRNYLIDSNLFQLNVLENIRSIGQNEMMRKSLMEYVQKVIHRNQNPKECRNIDVIVYDPQPICGFGCQIHHIAYCLTTALGEGKPLVVKPSRWHEFNSIFDLIMPLSETCRYDMINTHQLRVKSIDVTYDYQVKEFLPQAFPDNIRKQIEEFHTDPFLWWIGQIIMYILRLKPHILKRLKPIEFTSPIVG</sequence>
<comment type="similarity">
    <text evidence="3">Belongs to the glycosyltransferase 23 family.</text>
</comment>
<dbReference type="EMBL" id="JWZT01004591">
    <property type="protein sequence ID" value="KII63759.1"/>
    <property type="molecule type" value="Genomic_DNA"/>
</dbReference>
<dbReference type="Proteomes" id="UP000031668">
    <property type="component" value="Unassembled WGS sequence"/>
</dbReference>
<evidence type="ECO:0000259" key="4">
    <source>
        <dbReference type="PROSITE" id="PS51659"/>
    </source>
</evidence>
<dbReference type="InterPro" id="IPR027350">
    <property type="entry name" value="GT23_dom"/>
</dbReference>
<dbReference type="PANTHER" id="PTHR13132">
    <property type="entry name" value="ALPHA- 1,6 -FUCOSYLTRANSFERASE"/>
    <property type="match status" value="1"/>
</dbReference>
<comment type="caution">
    <text evidence="5">The sequence shown here is derived from an EMBL/GenBank/DDBJ whole genome shotgun (WGS) entry which is preliminary data.</text>
</comment>
<evidence type="ECO:0000256" key="3">
    <source>
        <dbReference type="PROSITE-ProRule" id="PRU00992"/>
    </source>
</evidence>
<dbReference type="PANTHER" id="PTHR13132:SF29">
    <property type="entry name" value="ALPHA-(1,6)-FUCOSYLTRANSFERASE"/>
    <property type="match status" value="1"/>
</dbReference>
<proteinExistence type="inferred from homology"/>
<keyword evidence="1 3" id="KW-0328">Glycosyltransferase</keyword>
<dbReference type="PROSITE" id="PS51659">
    <property type="entry name" value="GT23"/>
    <property type="match status" value="1"/>
</dbReference>
<dbReference type="AlphaFoldDB" id="A0A0C2MHE6"/>
<name>A0A0C2MHE6_THEKT</name>
<feature type="domain" description="GT23" evidence="4">
    <location>
        <begin position="130"/>
        <end position="272"/>
    </location>
</feature>
<protein>
    <submittedName>
        <fullName evidence="5">Alpha-(1,6)-fucosyltransferase</fullName>
    </submittedName>
</protein>